<evidence type="ECO:0000313" key="1">
    <source>
        <dbReference type="EMBL" id="ARU04015.1"/>
    </source>
</evidence>
<dbReference type="InterPro" id="IPR036505">
    <property type="entry name" value="Amidase/PGRP_sf"/>
</dbReference>
<dbReference type="Gene3D" id="3.40.80.10">
    <property type="entry name" value="Peptidoglycan recognition protein-like"/>
    <property type="match status" value="1"/>
</dbReference>
<dbReference type="Proteomes" id="UP000196138">
    <property type="component" value="Chromosome"/>
</dbReference>
<proteinExistence type="predicted"/>
<keyword evidence="2" id="KW-1185">Reference proteome</keyword>
<dbReference type="AlphaFoldDB" id="A0A1Y0EK53"/>
<dbReference type="GO" id="GO:0008745">
    <property type="term" value="F:N-acetylmuramoyl-L-alanine amidase activity"/>
    <property type="evidence" value="ECO:0007669"/>
    <property type="project" value="InterPro"/>
</dbReference>
<dbReference type="GO" id="GO:0009253">
    <property type="term" value="P:peptidoglycan catabolic process"/>
    <property type="evidence" value="ECO:0007669"/>
    <property type="project" value="InterPro"/>
</dbReference>
<evidence type="ECO:0000313" key="2">
    <source>
        <dbReference type="Proteomes" id="UP000196138"/>
    </source>
</evidence>
<gene>
    <name evidence="1" type="ORF">CCO03_04400</name>
</gene>
<reference evidence="1 2" key="1">
    <citation type="submission" date="2017-05" db="EMBL/GenBank/DDBJ databases">
        <authorList>
            <person name="Song R."/>
            <person name="Chenine A.L."/>
            <person name="Ruprecht R.M."/>
        </authorList>
    </citation>
    <scope>NUCLEOTIDE SEQUENCE [LARGE SCALE GENOMIC DNA]</scope>
    <source>
        <strain evidence="1 2">DSM 26136</strain>
    </source>
</reference>
<dbReference type="EMBL" id="CP021455">
    <property type="protein sequence ID" value="ARU04015.1"/>
    <property type="molecule type" value="Genomic_DNA"/>
</dbReference>
<protein>
    <submittedName>
        <fullName evidence="1">Uncharacterized protein</fullName>
    </submittedName>
</protein>
<name>A0A1Y0EK53_9BURK</name>
<dbReference type="KEGG" id="cser:CCO03_04400"/>
<organism evidence="1 2">
    <name type="scientific">Comamonas serinivorans</name>
    <dbReference type="NCBI Taxonomy" id="1082851"/>
    <lineage>
        <taxon>Bacteria</taxon>
        <taxon>Pseudomonadati</taxon>
        <taxon>Pseudomonadota</taxon>
        <taxon>Betaproteobacteria</taxon>
        <taxon>Burkholderiales</taxon>
        <taxon>Comamonadaceae</taxon>
        <taxon>Comamonas</taxon>
    </lineage>
</organism>
<sequence>MFCGLMTLIFRAVSWDPSAMHRAESAKPAGARYPANQDAIGIEIVGLVHGVTRPAGPDLAEPGLAELGLAELVCEAVTPEQSAAGVRVRQLKAKFQVSDTGAVRHPVVSWRNLTYASMAQG</sequence>
<accession>A0A1Y0EK53</accession>